<feature type="transmembrane region" description="Helical" evidence="9">
    <location>
        <begin position="93"/>
        <end position="111"/>
    </location>
</feature>
<feature type="transmembrane region" description="Helical" evidence="9">
    <location>
        <begin position="189"/>
        <end position="211"/>
    </location>
</feature>
<dbReference type="KEGG" id="xdi:EZH22_00730"/>
<feature type="transmembrane region" description="Helical" evidence="9">
    <location>
        <begin position="231"/>
        <end position="254"/>
    </location>
</feature>
<gene>
    <name evidence="10" type="ORF">EZH22_00730</name>
</gene>
<evidence type="ECO:0000256" key="4">
    <source>
        <dbReference type="ARBA" id="ARBA00022692"/>
    </source>
</evidence>
<keyword evidence="7 9" id="KW-0472">Membrane</keyword>
<organism evidence="10 11">
    <name type="scientific">Xanthobacter dioxanivorans</name>
    <dbReference type="NCBI Taxonomy" id="2528964"/>
    <lineage>
        <taxon>Bacteria</taxon>
        <taxon>Pseudomonadati</taxon>
        <taxon>Pseudomonadota</taxon>
        <taxon>Alphaproteobacteria</taxon>
        <taxon>Hyphomicrobiales</taxon>
        <taxon>Xanthobacteraceae</taxon>
        <taxon>Xanthobacter</taxon>
    </lineage>
</organism>
<evidence type="ECO:0000256" key="5">
    <source>
        <dbReference type="ARBA" id="ARBA00022970"/>
    </source>
</evidence>
<dbReference type="Proteomes" id="UP000596427">
    <property type="component" value="Chromosome"/>
</dbReference>
<feature type="transmembrane region" description="Helical" evidence="9">
    <location>
        <begin position="131"/>
        <end position="160"/>
    </location>
</feature>
<evidence type="ECO:0000313" key="11">
    <source>
        <dbReference type="Proteomes" id="UP000596427"/>
    </source>
</evidence>
<evidence type="ECO:0000256" key="3">
    <source>
        <dbReference type="ARBA" id="ARBA00022475"/>
    </source>
</evidence>
<keyword evidence="2" id="KW-0813">Transport</keyword>
<dbReference type="EMBL" id="CP063362">
    <property type="protein sequence ID" value="QRG07016.1"/>
    <property type="molecule type" value="Genomic_DNA"/>
</dbReference>
<evidence type="ECO:0000256" key="1">
    <source>
        <dbReference type="ARBA" id="ARBA00004651"/>
    </source>
</evidence>
<keyword evidence="11" id="KW-1185">Reference proteome</keyword>
<evidence type="ECO:0000256" key="9">
    <source>
        <dbReference type="SAM" id="Phobius"/>
    </source>
</evidence>
<evidence type="ECO:0000256" key="7">
    <source>
        <dbReference type="ARBA" id="ARBA00023136"/>
    </source>
</evidence>
<dbReference type="InterPro" id="IPR052157">
    <property type="entry name" value="BCAA_transport_permease"/>
</dbReference>
<feature type="transmembrane region" description="Helical" evidence="9">
    <location>
        <begin position="266"/>
        <end position="285"/>
    </location>
</feature>
<feature type="transmembrane region" description="Helical" evidence="9">
    <location>
        <begin position="12"/>
        <end position="31"/>
    </location>
</feature>
<dbReference type="GO" id="GO:0005886">
    <property type="term" value="C:plasma membrane"/>
    <property type="evidence" value="ECO:0007669"/>
    <property type="project" value="UniProtKB-SubCell"/>
</dbReference>
<keyword evidence="3" id="KW-1003">Cell membrane</keyword>
<sequence>MQDLAQFVASGLTRGAIYALVGAGFAIIYSASNVINFAQGEFVMLGGMVTAYLVVTTGLLPLVLAVPLAVLVTVLVGIALYRFAVAQVEPSRLATIIIITIGSSILIRGVVEVVLGKREFVYPAFTDTGPLHLFGAAIDVQSLWVLGTLVLVAIGLKLFFDHTLFGKAMRATAQSPMAAQLVGIDVRNVLVASFALSAALGALAGALVTPITLTRFDVGLMLGLKGFAATMLGGLGSAYGALAGGLLLGLAEALAGGYISSGYQDAVAFLLILGLLVLRPAGLFGRVKLERV</sequence>
<keyword evidence="5" id="KW-0029">Amino-acid transport</keyword>
<dbReference type="Pfam" id="PF02653">
    <property type="entry name" value="BPD_transp_2"/>
    <property type="match status" value="1"/>
</dbReference>
<protein>
    <submittedName>
        <fullName evidence="10">Branched-chain amino acid ABC transporter permease</fullName>
    </submittedName>
</protein>
<name>A0A974SI55_9HYPH</name>
<accession>A0A974SI55</accession>
<dbReference type="InterPro" id="IPR001851">
    <property type="entry name" value="ABC_transp_permease"/>
</dbReference>
<feature type="transmembrane region" description="Helical" evidence="9">
    <location>
        <begin position="51"/>
        <end position="81"/>
    </location>
</feature>
<dbReference type="PANTHER" id="PTHR11795">
    <property type="entry name" value="BRANCHED-CHAIN AMINO ACID TRANSPORT SYSTEM PERMEASE PROTEIN LIVH"/>
    <property type="match status" value="1"/>
</dbReference>
<evidence type="ECO:0000313" key="10">
    <source>
        <dbReference type="EMBL" id="QRG07016.1"/>
    </source>
</evidence>
<evidence type="ECO:0000256" key="8">
    <source>
        <dbReference type="ARBA" id="ARBA00037998"/>
    </source>
</evidence>
<evidence type="ECO:0000256" key="2">
    <source>
        <dbReference type="ARBA" id="ARBA00022448"/>
    </source>
</evidence>
<comment type="subcellular location">
    <subcellularLocation>
        <location evidence="1">Cell membrane</location>
        <topology evidence="1">Multi-pass membrane protein</topology>
    </subcellularLocation>
</comment>
<proteinExistence type="inferred from homology"/>
<keyword evidence="6 9" id="KW-1133">Transmembrane helix</keyword>
<comment type="similarity">
    <text evidence="8">Belongs to the binding-protein-dependent transport system permease family. LivHM subfamily.</text>
</comment>
<dbReference type="AlphaFoldDB" id="A0A974SI55"/>
<reference evidence="10 11" key="1">
    <citation type="submission" date="2020-10" db="EMBL/GenBank/DDBJ databases">
        <title>Degradation of 1,4-Dioxane by Xanthobacter sp. YN2, via a Novel Group-2 Soluble Di-Iron Monooxygenase.</title>
        <authorList>
            <person name="Ma F."/>
            <person name="Wang Y."/>
            <person name="Yang J."/>
            <person name="Guo H."/>
            <person name="Su D."/>
            <person name="Yu L."/>
        </authorList>
    </citation>
    <scope>NUCLEOTIDE SEQUENCE [LARGE SCALE GENOMIC DNA]</scope>
    <source>
        <strain evidence="10 11">YN2</strain>
    </source>
</reference>
<evidence type="ECO:0000256" key="6">
    <source>
        <dbReference type="ARBA" id="ARBA00022989"/>
    </source>
</evidence>
<keyword evidence="4 9" id="KW-0812">Transmembrane</keyword>
<dbReference type="RefSeq" id="WP_203193925.1">
    <property type="nucleotide sequence ID" value="NZ_CP063362.1"/>
</dbReference>
<dbReference type="PANTHER" id="PTHR11795:SF450">
    <property type="entry name" value="ABC TRANSPORTER PERMEASE PROTEIN"/>
    <property type="match status" value="1"/>
</dbReference>
<dbReference type="CDD" id="cd06582">
    <property type="entry name" value="TM_PBP1_LivH_like"/>
    <property type="match status" value="1"/>
</dbReference>
<dbReference type="GO" id="GO:0022857">
    <property type="term" value="F:transmembrane transporter activity"/>
    <property type="evidence" value="ECO:0007669"/>
    <property type="project" value="InterPro"/>
</dbReference>
<dbReference type="GO" id="GO:0006865">
    <property type="term" value="P:amino acid transport"/>
    <property type="evidence" value="ECO:0007669"/>
    <property type="project" value="UniProtKB-KW"/>
</dbReference>